<evidence type="ECO:0000313" key="7">
    <source>
        <dbReference type="EMBL" id="MBP2183035.1"/>
    </source>
</evidence>
<comment type="subcellular location">
    <subcellularLocation>
        <location evidence="1">Cell membrane</location>
        <topology evidence="1">Multi-pass membrane protein</topology>
    </subcellularLocation>
</comment>
<evidence type="ECO:0000256" key="3">
    <source>
        <dbReference type="ARBA" id="ARBA00022692"/>
    </source>
</evidence>
<feature type="transmembrane region" description="Helical" evidence="6">
    <location>
        <begin position="29"/>
        <end position="50"/>
    </location>
</feature>
<evidence type="ECO:0000256" key="4">
    <source>
        <dbReference type="ARBA" id="ARBA00022989"/>
    </source>
</evidence>
<dbReference type="CDD" id="cd06581">
    <property type="entry name" value="TM_PBP1_LivM_like"/>
    <property type="match status" value="1"/>
</dbReference>
<proteinExistence type="predicted"/>
<gene>
    <name evidence="7" type="ORF">JOM49_004561</name>
</gene>
<name>A0ABS4PVV2_9PSEU</name>
<dbReference type="Proteomes" id="UP000741013">
    <property type="component" value="Unassembled WGS sequence"/>
</dbReference>
<dbReference type="PANTHER" id="PTHR30482">
    <property type="entry name" value="HIGH-AFFINITY BRANCHED-CHAIN AMINO ACID TRANSPORT SYSTEM PERMEASE"/>
    <property type="match status" value="1"/>
</dbReference>
<keyword evidence="3 6" id="KW-0812">Transmembrane</keyword>
<dbReference type="Pfam" id="PF02653">
    <property type="entry name" value="BPD_transp_2"/>
    <property type="match status" value="1"/>
</dbReference>
<sequence length="367" mass="38149">MPEKSTALRDRLRPGTPAPVRTSAGLPPLVRHLLLALAALAVIVALSFVVDPFTNVRLATVGYYLIAVAGLTLLTGFNGQVSLGHGAFMFIGAYTVALLVLYVPGLPFWADLLLAAAASGVAGTLAGAAAARLHGPYLAGATLALAVGLPAVTQRFPEVLGGSNGLGFTVNSRPASLAGTVSTPQWQAWVVWTTVLLALVVLANLTRSRFGRMLRAVRDDEVSAELSGIHIGRTKIFAFVISAVCGGLAGGLQAFLLGTAAPGSFSPVLSLSLLAAMVLGGIGSMWGALWGALALVYFQAWSEDLTHALDLGTDIANNLPLAVYGVVLIVVVLAFPQGIQGGVRALWTRLSRLSRLSRSRSTEEGHR</sequence>
<organism evidence="7 8">
    <name type="scientific">Amycolatopsis magusensis</name>
    <dbReference type="NCBI Taxonomy" id="882444"/>
    <lineage>
        <taxon>Bacteria</taxon>
        <taxon>Bacillati</taxon>
        <taxon>Actinomycetota</taxon>
        <taxon>Actinomycetes</taxon>
        <taxon>Pseudonocardiales</taxon>
        <taxon>Pseudonocardiaceae</taxon>
        <taxon>Amycolatopsis</taxon>
    </lineage>
</organism>
<comment type="caution">
    <text evidence="7">The sequence shown here is derived from an EMBL/GenBank/DDBJ whole genome shotgun (WGS) entry which is preliminary data.</text>
</comment>
<dbReference type="EMBL" id="JAGGMS010000001">
    <property type="protein sequence ID" value="MBP2183035.1"/>
    <property type="molecule type" value="Genomic_DNA"/>
</dbReference>
<evidence type="ECO:0000313" key="8">
    <source>
        <dbReference type="Proteomes" id="UP000741013"/>
    </source>
</evidence>
<dbReference type="InterPro" id="IPR001851">
    <property type="entry name" value="ABC_transp_permease"/>
</dbReference>
<keyword evidence="5 6" id="KW-0472">Membrane</keyword>
<reference evidence="7 8" key="1">
    <citation type="submission" date="2021-03" db="EMBL/GenBank/DDBJ databases">
        <title>Sequencing the genomes of 1000 actinobacteria strains.</title>
        <authorList>
            <person name="Klenk H.-P."/>
        </authorList>
    </citation>
    <scope>NUCLEOTIDE SEQUENCE [LARGE SCALE GENOMIC DNA]</scope>
    <source>
        <strain evidence="7 8">DSM 45510</strain>
    </source>
</reference>
<feature type="transmembrane region" description="Helical" evidence="6">
    <location>
        <begin position="109"/>
        <end position="130"/>
    </location>
</feature>
<dbReference type="InterPro" id="IPR043428">
    <property type="entry name" value="LivM-like"/>
</dbReference>
<feature type="transmembrane region" description="Helical" evidence="6">
    <location>
        <begin position="236"/>
        <end position="256"/>
    </location>
</feature>
<keyword evidence="2" id="KW-1003">Cell membrane</keyword>
<keyword evidence="4 6" id="KW-1133">Transmembrane helix</keyword>
<dbReference type="PANTHER" id="PTHR30482:SF20">
    <property type="entry name" value="HIGH-AFFINITY BRANCHED-CHAIN AMINO ACID TRANSPORT SYSTEM PERMEASE PROTEIN LIVM"/>
    <property type="match status" value="1"/>
</dbReference>
<dbReference type="RefSeq" id="WP_209666251.1">
    <property type="nucleotide sequence ID" value="NZ_JAGGMS010000001.1"/>
</dbReference>
<feature type="transmembrane region" description="Helical" evidence="6">
    <location>
        <begin position="319"/>
        <end position="339"/>
    </location>
</feature>
<evidence type="ECO:0000256" key="6">
    <source>
        <dbReference type="SAM" id="Phobius"/>
    </source>
</evidence>
<accession>A0ABS4PVV2</accession>
<evidence type="ECO:0000256" key="5">
    <source>
        <dbReference type="ARBA" id="ARBA00023136"/>
    </source>
</evidence>
<feature type="transmembrane region" description="Helical" evidence="6">
    <location>
        <begin position="268"/>
        <end position="298"/>
    </location>
</feature>
<feature type="transmembrane region" description="Helical" evidence="6">
    <location>
        <begin position="186"/>
        <end position="205"/>
    </location>
</feature>
<feature type="transmembrane region" description="Helical" evidence="6">
    <location>
        <begin position="56"/>
        <end position="74"/>
    </location>
</feature>
<keyword evidence="8" id="KW-1185">Reference proteome</keyword>
<feature type="transmembrane region" description="Helical" evidence="6">
    <location>
        <begin position="86"/>
        <end position="103"/>
    </location>
</feature>
<protein>
    <submittedName>
        <fullName evidence="7">Branched-chain amino acid transport system permease protein</fullName>
    </submittedName>
</protein>
<evidence type="ECO:0000256" key="1">
    <source>
        <dbReference type="ARBA" id="ARBA00004651"/>
    </source>
</evidence>
<evidence type="ECO:0000256" key="2">
    <source>
        <dbReference type="ARBA" id="ARBA00022475"/>
    </source>
</evidence>